<dbReference type="Pfam" id="PF03992">
    <property type="entry name" value="ABM"/>
    <property type="match status" value="1"/>
</dbReference>
<gene>
    <name evidence="2" type="ORF">GMD78_18425</name>
</gene>
<dbReference type="InterPro" id="IPR007138">
    <property type="entry name" value="ABM_dom"/>
</dbReference>
<reference evidence="2 3" key="1">
    <citation type="submission" date="2019-11" db="EMBL/GenBank/DDBJ databases">
        <authorList>
            <person name="Li X."/>
        </authorList>
    </citation>
    <scope>NUCLEOTIDE SEQUENCE [LARGE SCALE GENOMIC DNA]</scope>
    <source>
        <strain evidence="2 3">L9</strain>
    </source>
</reference>
<dbReference type="RefSeq" id="WP_343042432.1">
    <property type="nucleotide sequence ID" value="NZ_WOCA01000020.1"/>
</dbReference>
<keyword evidence="3" id="KW-1185">Reference proteome</keyword>
<dbReference type="SUPFAM" id="SSF54909">
    <property type="entry name" value="Dimeric alpha+beta barrel"/>
    <property type="match status" value="1"/>
</dbReference>
<accession>A0A6N8FLX1</accession>
<dbReference type="Proteomes" id="UP000469125">
    <property type="component" value="Unassembled WGS sequence"/>
</dbReference>
<organism evidence="2 3">
    <name type="scientific">Ornithinibacillus caprae</name>
    <dbReference type="NCBI Taxonomy" id="2678566"/>
    <lineage>
        <taxon>Bacteria</taxon>
        <taxon>Bacillati</taxon>
        <taxon>Bacillota</taxon>
        <taxon>Bacilli</taxon>
        <taxon>Bacillales</taxon>
        <taxon>Bacillaceae</taxon>
        <taxon>Ornithinibacillus</taxon>
    </lineage>
</organism>
<dbReference type="GO" id="GO:0004497">
    <property type="term" value="F:monooxygenase activity"/>
    <property type="evidence" value="ECO:0007669"/>
    <property type="project" value="UniProtKB-KW"/>
</dbReference>
<protein>
    <submittedName>
        <fullName evidence="2">Antibiotic biosynthesis monooxygenase</fullName>
    </submittedName>
</protein>
<keyword evidence="2" id="KW-0560">Oxidoreductase</keyword>
<dbReference type="Gene3D" id="3.30.70.100">
    <property type="match status" value="1"/>
</dbReference>
<name>A0A6N8FLX1_9BACI</name>
<dbReference type="PANTHER" id="PTHR34474:SF1">
    <property type="entry name" value="HEME-DEGRADING MONOOXYGENASE HMOA"/>
    <property type="match status" value="1"/>
</dbReference>
<feature type="domain" description="ABM" evidence="1">
    <location>
        <begin position="2"/>
        <end position="98"/>
    </location>
</feature>
<sequence length="107" mass="12483">MFVSLRKIVVTVGNADKVVQQFSKKGIIEEQEGFVDLTIMQQKARNGEEEVVLMIRWESEDYWKQWERSDAHLAGHKARRGQPKPEYILRQEGGRYHVKAVKRGQNS</sequence>
<dbReference type="EMBL" id="WOCA01000020">
    <property type="protein sequence ID" value="MUK90353.1"/>
    <property type="molecule type" value="Genomic_DNA"/>
</dbReference>
<proteinExistence type="predicted"/>
<comment type="caution">
    <text evidence="2">The sequence shown here is derived from an EMBL/GenBank/DDBJ whole genome shotgun (WGS) entry which is preliminary data.</text>
</comment>
<dbReference type="AlphaFoldDB" id="A0A6N8FLX1"/>
<evidence type="ECO:0000313" key="3">
    <source>
        <dbReference type="Proteomes" id="UP000469125"/>
    </source>
</evidence>
<dbReference type="PROSITE" id="PS51725">
    <property type="entry name" value="ABM"/>
    <property type="match status" value="1"/>
</dbReference>
<evidence type="ECO:0000313" key="2">
    <source>
        <dbReference type="EMBL" id="MUK90353.1"/>
    </source>
</evidence>
<dbReference type="PANTHER" id="PTHR34474">
    <property type="entry name" value="SIGNAL TRANSDUCTION PROTEIN TRAP"/>
    <property type="match status" value="1"/>
</dbReference>
<dbReference type="InterPro" id="IPR050404">
    <property type="entry name" value="Heme-degrading_MO"/>
</dbReference>
<evidence type="ECO:0000259" key="1">
    <source>
        <dbReference type="PROSITE" id="PS51725"/>
    </source>
</evidence>
<keyword evidence="2" id="KW-0503">Monooxygenase</keyword>
<dbReference type="InterPro" id="IPR011008">
    <property type="entry name" value="Dimeric_a/b-barrel"/>
</dbReference>